<evidence type="ECO:0000256" key="1">
    <source>
        <dbReference type="ARBA" id="ARBA00004123"/>
    </source>
</evidence>
<feature type="domain" description="C2H2-type" evidence="9">
    <location>
        <begin position="84"/>
        <end position="113"/>
    </location>
</feature>
<protein>
    <recommendedName>
        <fullName evidence="9">C2H2-type domain-containing protein</fullName>
    </recommendedName>
</protein>
<keyword evidence="2" id="KW-0479">Metal-binding</keyword>
<dbReference type="SUPFAM" id="SSF57667">
    <property type="entry name" value="beta-beta-alpha zinc fingers"/>
    <property type="match status" value="3"/>
</dbReference>
<keyword evidence="7" id="KW-0539">Nucleus</keyword>
<feature type="domain" description="C2H2-type" evidence="9">
    <location>
        <begin position="185"/>
        <end position="215"/>
    </location>
</feature>
<dbReference type="PANTHER" id="PTHR46179">
    <property type="entry name" value="ZINC FINGER PROTEIN"/>
    <property type="match status" value="1"/>
</dbReference>
<dbReference type="GO" id="GO:0008270">
    <property type="term" value="F:zinc ion binding"/>
    <property type="evidence" value="ECO:0007669"/>
    <property type="project" value="UniProtKB-KW"/>
</dbReference>
<evidence type="ECO:0000256" key="6">
    <source>
        <dbReference type="ARBA" id="ARBA00023163"/>
    </source>
</evidence>
<evidence type="ECO:0000256" key="7">
    <source>
        <dbReference type="ARBA" id="ARBA00023242"/>
    </source>
</evidence>
<dbReference type="PROSITE" id="PS50157">
    <property type="entry name" value="ZINC_FINGER_C2H2_2"/>
    <property type="match status" value="6"/>
</dbReference>
<dbReference type="Pfam" id="PF00096">
    <property type="entry name" value="zf-C2H2"/>
    <property type="match status" value="1"/>
</dbReference>
<dbReference type="InterPro" id="IPR036236">
    <property type="entry name" value="Znf_C2H2_sf"/>
</dbReference>
<reference evidence="10" key="1">
    <citation type="journal article" date="2023" name="Insect Mol. Biol.">
        <title>Genome sequencing provides insights into the evolution of gene families encoding plant cell wall-degrading enzymes in longhorned beetles.</title>
        <authorList>
            <person name="Shin N.R."/>
            <person name="Okamura Y."/>
            <person name="Kirsch R."/>
            <person name="Pauchet Y."/>
        </authorList>
    </citation>
    <scope>NUCLEOTIDE SEQUENCE</scope>
    <source>
        <strain evidence="10">RBIC_L_NR</strain>
    </source>
</reference>
<dbReference type="PANTHER" id="PTHR46179:SF13">
    <property type="entry name" value="C2H2-TYPE DOMAIN-CONTAINING PROTEIN"/>
    <property type="match status" value="1"/>
</dbReference>
<dbReference type="AlphaFoldDB" id="A0AAV8YGU9"/>
<evidence type="ECO:0000256" key="3">
    <source>
        <dbReference type="ARBA" id="ARBA00022771"/>
    </source>
</evidence>
<keyword evidence="3 8" id="KW-0863">Zinc-finger</keyword>
<evidence type="ECO:0000259" key="9">
    <source>
        <dbReference type="PROSITE" id="PS50157"/>
    </source>
</evidence>
<organism evidence="10 11">
    <name type="scientific">Rhamnusium bicolor</name>
    <dbReference type="NCBI Taxonomy" id="1586634"/>
    <lineage>
        <taxon>Eukaryota</taxon>
        <taxon>Metazoa</taxon>
        <taxon>Ecdysozoa</taxon>
        <taxon>Arthropoda</taxon>
        <taxon>Hexapoda</taxon>
        <taxon>Insecta</taxon>
        <taxon>Pterygota</taxon>
        <taxon>Neoptera</taxon>
        <taxon>Endopterygota</taxon>
        <taxon>Coleoptera</taxon>
        <taxon>Polyphaga</taxon>
        <taxon>Cucujiformia</taxon>
        <taxon>Chrysomeloidea</taxon>
        <taxon>Cerambycidae</taxon>
        <taxon>Lepturinae</taxon>
        <taxon>Rhagiini</taxon>
        <taxon>Rhamnusium</taxon>
    </lineage>
</organism>
<evidence type="ECO:0000313" key="11">
    <source>
        <dbReference type="Proteomes" id="UP001162156"/>
    </source>
</evidence>
<dbReference type="GO" id="GO:0005634">
    <property type="term" value="C:nucleus"/>
    <property type="evidence" value="ECO:0007669"/>
    <property type="project" value="UniProtKB-SubCell"/>
</dbReference>
<feature type="domain" description="C2H2-type" evidence="9">
    <location>
        <begin position="53"/>
        <end position="83"/>
    </location>
</feature>
<keyword evidence="6" id="KW-0804">Transcription</keyword>
<sequence length="417" mass="48626">MDSSDSQSISDYSPSDTCEDKRYKCLIKGCKASYVQQWKLEIHKRKHTGERPFICDISDCSKAYTKQAHLKRHKCLVHEKSSEIMCDVKGCGLVLSNKYSLKRHMRKHTSNYAFTCSECSQGFQKKWQLNEHFYLHTGEPPFKAVFYSMLFLDHKCIICNKVFTTKTNLNQHSLCHIEESKRDIYRCPYIDCKRSYQYKKNLNYHIAAFHEKLKYEQIKCTESGCETVLKSKKNLKQHILKVHNNIPKKKKEHRPRKDKGKPKKCMASIMSGVQLPSDEHLTTINKFEVLSENAAEHDVAVDNTNNLNVVKKPLNQSIPKLDNKRLQELNKFTGDEINSNKLSNDTFENKRESCGSLIKKKILAEPFLEKKSKEKFVEIVCKDLIKKMSPCILLLQLYNEVLKRAVDYPNNMSRLNR</sequence>
<feature type="domain" description="C2H2-type" evidence="9">
    <location>
        <begin position="23"/>
        <end position="52"/>
    </location>
</feature>
<evidence type="ECO:0000256" key="5">
    <source>
        <dbReference type="ARBA" id="ARBA00023015"/>
    </source>
</evidence>
<comment type="subcellular location">
    <subcellularLocation>
        <location evidence="1">Nucleus</location>
    </subcellularLocation>
</comment>
<dbReference type="GO" id="GO:0006357">
    <property type="term" value="P:regulation of transcription by RNA polymerase II"/>
    <property type="evidence" value="ECO:0007669"/>
    <property type="project" value="TreeGrafter"/>
</dbReference>
<evidence type="ECO:0000256" key="2">
    <source>
        <dbReference type="ARBA" id="ARBA00022723"/>
    </source>
</evidence>
<keyword evidence="11" id="KW-1185">Reference proteome</keyword>
<name>A0AAV8YGU9_9CUCU</name>
<gene>
    <name evidence="10" type="ORF">NQ314_008140</name>
</gene>
<dbReference type="InterPro" id="IPR013087">
    <property type="entry name" value="Znf_C2H2_type"/>
</dbReference>
<dbReference type="Proteomes" id="UP001162156">
    <property type="component" value="Unassembled WGS sequence"/>
</dbReference>
<evidence type="ECO:0000313" key="10">
    <source>
        <dbReference type="EMBL" id="KAJ8949679.1"/>
    </source>
</evidence>
<keyword evidence="5" id="KW-0805">Transcription regulation</keyword>
<keyword evidence="4" id="KW-0862">Zinc</keyword>
<dbReference type="EMBL" id="JANEYF010002218">
    <property type="protein sequence ID" value="KAJ8949679.1"/>
    <property type="molecule type" value="Genomic_DNA"/>
</dbReference>
<dbReference type="InterPro" id="IPR051061">
    <property type="entry name" value="Zinc_finger_trans_reg"/>
</dbReference>
<feature type="domain" description="C2H2-type" evidence="9">
    <location>
        <begin position="154"/>
        <end position="181"/>
    </location>
</feature>
<accession>A0AAV8YGU9</accession>
<dbReference type="SMART" id="SM00355">
    <property type="entry name" value="ZnF_C2H2"/>
    <property type="match status" value="7"/>
</dbReference>
<feature type="domain" description="C2H2-type" evidence="9">
    <location>
        <begin position="114"/>
        <end position="141"/>
    </location>
</feature>
<dbReference type="PROSITE" id="PS00028">
    <property type="entry name" value="ZINC_FINGER_C2H2_1"/>
    <property type="match status" value="7"/>
</dbReference>
<dbReference type="Gene3D" id="3.30.160.60">
    <property type="entry name" value="Classic Zinc Finger"/>
    <property type="match status" value="6"/>
</dbReference>
<proteinExistence type="predicted"/>
<comment type="caution">
    <text evidence="10">The sequence shown here is derived from an EMBL/GenBank/DDBJ whole genome shotgun (WGS) entry which is preliminary data.</text>
</comment>
<evidence type="ECO:0000256" key="8">
    <source>
        <dbReference type="PROSITE-ProRule" id="PRU00042"/>
    </source>
</evidence>
<evidence type="ECO:0000256" key="4">
    <source>
        <dbReference type="ARBA" id="ARBA00022833"/>
    </source>
</evidence>